<evidence type="ECO:0000313" key="2">
    <source>
        <dbReference type="Proteomes" id="UP000298111"/>
    </source>
</evidence>
<dbReference type="InterPro" id="IPR007278">
    <property type="entry name" value="DUF397"/>
</dbReference>
<dbReference type="RefSeq" id="WP_016471972.1">
    <property type="nucleotide sequence ID" value="NZ_BNEJ01000020.1"/>
</dbReference>
<proteinExistence type="predicted"/>
<dbReference type="GeneID" id="75182484"/>
<dbReference type="Proteomes" id="UP000298111">
    <property type="component" value="Unassembled WGS sequence"/>
</dbReference>
<evidence type="ECO:0000313" key="1">
    <source>
        <dbReference type="EMBL" id="TGG81562.1"/>
    </source>
</evidence>
<comment type="caution">
    <text evidence="1">The sequence shown here is derived from an EMBL/GenBank/DDBJ whole genome shotgun (WGS) entry which is preliminary data.</text>
</comment>
<name>A0A6C1C8P8_9ACTN</name>
<protein>
    <submittedName>
        <fullName evidence="1">DUF397 domain-containing protein</fullName>
    </submittedName>
</protein>
<dbReference type="AlphaFoldDB" id="A0A6C1C8P8"/>
<dbReference type="Pfam" id="PF04149">
    <property type="entry name" value="DUF397"/>
    <property type="match status" value="1"/>
</dbReference>
<gene>
    <name evidence="1" type="ORF">D8771_19320</name>
</gene>
<dbReference type="EMBL" id="RCIY01000065">
    <property type="protein sequence ID" value="TGG81562.1"/>
    <property type="molecule type" value="Genomic_DNA"/>
</dbReference>
<organism evidence="1 2">
    <name type="scientific">Streptomyces albus</name>
    <dbReference type="NCBI Taxonomy" id="1888"/>
    <lineage>
        <taxon>Bacteria</taxon>
        <taxon>Bacillati</taxon>
        <taxon>Actinomycetota</taxon>
        <taxon>Actinomycetes</taxon>
        <taxon>Kitasatosporales</taxon>
        <taxon>Streptomycetaceae</taxon>
        <taxon>Streptomyces</taxon>
    </lineage>
</organism>
<accession>A0A6C1C8P8</accession>
<reference evidence="1 2" key="1">
    <citation type="submission" date="2018-10" db="EMBL/GenBank/DDBJ databases">
        <title>Isolation of pseudouridimycin from Streptomyces albus DSM 40763.</title>
        <authorList>
            <person name="Rosenqvist P."/>
            <person name="Metsae-Ketelae M."/>
            <person name="Virta P."/>
        </authorList>
    </citation>
    <scope>NUCLEOTIDE SEQUENCE [LARGE SCALE GENOMIC DNA]</scope>
    <source>
        <strain evidence="1 2">DSM 40763</strain>
    </source>
</reference>
<sequence length="70" mass="7326">MSAALPEFEFVKTAACRDARVGNCPEVATNVPGVVALRDSNRPGTIVTMTAAEWVALTDAVKAGEYDLSA</sequence>